<evidence type="ECO:0000256" key="2">
    <source>
        <dbReference type="ARBA" id="ARBA00012438"/>
    </source>
</evidence>
<comment type="caution">
    <text evidence="10">The sequence shown here is derived from an EMBL/GenBank/DDBJ whole genome shotgun (WGS) entry which is preliminary data.</text>
</comment>
<feature type="signal peptide" evidence="8">
    <location>
        <begin position="1"/>
        <end position="37"/>
    </location>
</feature>
<dbReference type="InterPro" id="IPR050736">
    <property type="entry name" value="Sensor_HK_Regulatory"/>
</dbReference>
<keyword evidence="7" id="KW-0472">Membrane</keyword>
<keyword evidence="7" id="KW-1133">Transmembrane helix</keyword>
<evidence type="ECO:0000313" key="10">
    <source>
        <dbReference type="EMBL" id="MEN3929949.1"/>
    </source>
</evidence>
<evidence type="ECO:0000256" key="3">
    <source>
        <dbReference type="ARBA" id="ARBA00022553"/>
    </source>
</evidence>
<evidence type="ECO:0000313" key="11">
    <source>
        <dbReference type="Proteomes" id="UP001418637"/>
    </source>
</evidence>
<dbReference type="EMBL" id="JBBYXI010000001">
    <property type="protein sequence ID" value="MEN3929949.1"/>
    <property type="molecule type" value="Genomic_DNA"/>
</dbReference>
<dbReference type="InterPro" id="IPR036890">
    <property type="entry name" value="HATPase_C_sf"/>
</dbReference>
<dbReference type="InterPro" id="IPR036097">
    <property type="entry name" value="HisK_dim/P_sf"/>
</dbReference>
<proteinExistence type="predicted"/>
<dbReference type="Proteomes" id="UP001418637">
    <property type="component" value="Unassembled WGS sequence"/>
</dbReference>
<evidence type="ECO:0000256" key="5">
    <source>
        <dbReference type="ARBA" id="ARBA00022777"/>
    </source>
</evidence>
<protein>
    <recommendedName>
        <fullName evidence="2">histidine kinase</fullName>
        <ecNumber evidence="2">2.7.13.3</ecNumber>
    </recommendedName>
</protein>
<dbReference type="SMART" id="SM00388">
    <property type="entry name" value="HisKA"/>
    <property type="match status" value="1"/>
</dbReference>
<keyword evidence="6" id="KW-0902">Two-component regulatory system</keyword>
<dbReference type="PANTHER" id="PTHR43711:SF31">
    <property type="entry name" value="HISTIDINE KINASE"/>
    <property type="match status" value="1"/>
</dbReference>
<dbReference type="PROSITE" id="PS50109">
    <property type="entry name" value="HIS_KIN"/>
    <property type="match status" value="1"/>
</dbReference>
<keyword evidence="7" id="KW-0812">Transmembrane</keyword>
<name>A0ABV0BG32_9HYPH</name>
<dbReference type="SUPFAM" id="SSF47384">
    <property type="entry name" value="Homodimeric domain of signal transducing histidine kinase"/>
    <property type="match status" value="1"/>
</dbReference>
<dbReference type="InterPro" id="IPR004358">
    <property type="entry name" value="Sig_transdc_His_kin-like_C"/>
</dbReference>
<dbReference type="RefSeq" id="WP_346335925.1">
    <property type="nucleotide sequence ID" value="NZ_JBBYXI010000001.1"/>
</dbReference>
<dbReference type="EC" id="2.7.13.3" evidence="2"/>
<feature type="chain" id="PRO_5045649923" description="histidine kinase" evidence="8">
    <location>
        <begin position="38"/>
        <end position="829"/>
    </location>
</feature>
<dbReference type="Pfam" id="PF00512">
    <property type="entry name" value="HisKA"/>
    <property type="match status" value="1"/>
</dbReference>
<dbReference type="InterPro" id="IPR005467">
    <property type="entry name" value="His_kinase_dom"/>
</dbReference>
<evidence type="ECO:0000256" key="8">
    <source>
        <dbReference type="SAM" id="SignalP"/>
    </source>
</evidence>
<evidence type="ECO:0000256" key="7">
    <source>
        <dbReference type="SAM" id="Phobius"/>
    </source>
</evidence>
<keyword evidence="4" id="KW-0808">Transferase</keyword>
<dbReference type="PANTHER" id="PTHR43711">
    <property type="entry name" value="TWO-COMPONENT HISTIDINE KINASE"/>
    <property type="match status" value="1"/>
</dbReference>
<dbReference type="Gene3D" id="1.10.287.130">
    <property type="match status" value="1"/>
</dbReference>
<evidence type="ECO:0000256" key="6">
    <source>
        <dbReference type="ARBA" id="ARBA00023012"/>
    </source>
</evidence>
<organism evidence="10 11">
    <name type="scientific">Hohaiivirga grylli</name>
    <dbReference type="NCBI Taxonomy" id="3133970"/>
    <lineage>
        <taxon>Bacteria</taxon>
        <taxon>Pseudomonadati</taxon>
        <taxon>Pseudomonadota</taxon>
        <taxon>Alphaproteobacteria</taxon>
        <taxon>Hyphomicrobiales</taxon>
        <taxon>Methylobacteriaceae</taxon>
        <taxon>Hohaiivirga</taxon>
    </lineage>
</organism>
<reference evidence="10 11" key="1">
    <citation type="submission" date="2024-04" db="EMBL/GenBank/DDBJ databases">
        <title>A novel species isolated from cricket.</title>
        <authorList>
            <person name="Wang H.-C."/>
        </authorList>
    </citation>
    <scope>NUCLEOTIDE SEQUENCE [LARGE SCALE GENOMIC DNA]</scope>
    <source>
        <strain evidence="10 11">WL0021</strain>
    </source>
</reference>
<feature type="transmembrane region" description="Helical" evidence="7">
    <location>
        <begin position="53"/>
        <end position="77"/>
    </location>
</feature>
<evidence type="ECO:0000259" key="9">
    <source>
        <dbReference type="PROSITE" id="PS50109"/>
    </source>
</evidence>
<dbReference type="PRINTS" id="PR00344">
    <property type="entry name" value="BCTRLSENSOR"/>
</dbReference>
<dbReference type="Pfam" id="PF12860">
    <property type="entry name" value="PAS_7"/>
    <property type="match status" value="2"/>
</dbReference>
<comment type="catalytic activity">
    <reaction evidence="1">
        <text>ATP + protein L-histidine = ADP + protein N-phospho-L-histidine.</text>
        <dbReference type="EC" id="2.7.13.3"/>
    </reaction>
</comment>
<feature type="domain" description="Histidine kinase" evidence="9">
    <location>
        <begin position="606"/>
        <end position="824"/>
    </location>
</feature>
<dbReference type="SMART" id="SM00387">
    <property type="entry name" value="HATPase_c"/>
    <property type="match status" value="1"/>
</dbReference>
<accession>A0ABV0BG32</accession>
<evidence type="ECO:0000256" key="1">
    <source>
        <dbReference type="ARBA" id="ARBA00000085"/>
    </source>
</evidence>
<sequence>MFAHRQKQQKKDSRLSRTLSLAASLLGSTFLAGNAVAQTTRISPLSMAGLDPANIVSFAIAAGLTVFSVAAASALVFERRKGQRQQAALLAEIAALKEAEDRIQLILGVEKQLIVSWSGRAEPHFEGDPSVAGAGTSVKRALAFGSWVAATDVAKLEAALEALKQRGTGFRLILRRLNGGFVEALGATCAGQAVLRLKDIGDERSDFLRVQSELNDIQCDLDAVIGLLDSLAHPVWFRDAKDVLIWTNKAFLDAVEADTLVEARERSLELLDRMAREESARRRTAGEAYEARVAAVVAGKRRIVDVVERLTPGGSAGIAIDVTDLEAMRSDLRRQTEAHGQTLDQLPTAVAIFDKTQKLSFYNAAYKSLWGISASLLDSHPTDGEILENLRTDRKLPEQADFRTWKAEVLSAYHAVEPREMWWHLPDRRTLRVVANPNPQGGLTYLFDDVSDRFQLETDFNALVRVQGETLDTLREGVAVFGQDGKLRLSNHAFAEMWNLSHERLAEHPHIDVVIGKCRELAPESAAWVDIRAAVASLPETRLGTTCRIERTDEVSIECMAQPLPDGATLLTFSDITASEKFAKALTERNAALERASNLRDLFVYDVSYELRSPLTNIVGFTQMLGSETIGPLNEKQREYSGHIERSSEALLALLNDILDLAGLDAGSLQLVPENVDIREAIETAVRGIEDRIAEAGLRLEFDVPDDIGAFTADGKRIRQILFHMLSGAVGASAAQQAIRISARRENEQIALSVADEGQGVSASIRARIFEGQESNSYDGGGHRGVGLQLAIVRQLVELHGGHIQLQTTAGNGAIMTCFFPTNLTGDVS</sequence>
<dbReference type="Gene3D" id="3.30.450.20">
    <property type="entry name" value="PAS domain"/>
    <property type="match status" value="2"/>
</dbReference>
<keyword evidence="3" id="KW-0597">Phosphoprotein</keyword>
<dbReference type="Gene3D" id="3.30.565.10">
    <property type="entry name" value="Histidine kinase-like ATPase, C-terminal domain"/>
    <property type="match status" value="1"/>
</dbReference>
<dbReference type="InterPro" id="IPR003594">
    <property type="entry name" value="HATPase_dom"/>
</dbReference>
<dbReference type="InterPro" id="IPR035965">
    <property type="entry name" value="PAS-like_dom_sf"/>
</dbReference>
<keyword evidence="5" id="KW-0418">Kinase</keyword>
<dbReference type="InterPro" id="IPR003661">
    <property type="entry name" value="HisK_dim/P_dom"/>
</dbReference>
<dbReference type="SUPFAM" id="SSF55874">
    <property type="entry name" value="ATPase domain of HSP90 chaperone/DNA topoisomerase II/histidine kinase"/>
    <property type="match status" value="1"/>
</dbReference>
<keyword evidence="11" id="KW-1185">Reference proteome</keyword>
<dbReference type="Pfam" id="PF02518">
    <property type="entry name" value="HATPase_c"/>
    <property type="match status" value="1"/>
</dbReference>
<evidence type="ECO:0000256" key="4">
    <source>
        <dbReference type="ARBA" id="ARBA00022679"/>
    </source>
</evidence>
<gene>
    <name evidence="10" type="ORF">WJT86_02595</name>
</gene>
<keyword evidence="8" id="KW-0732">Signal</keyword>
<dbReference type="SUPFAM" id="SSF55785">
    <property type="entry name" value="PYP-like sensor domain (PAS domain)"/>
    <property type="match status" value="2"/>
</dbReference>
<dbReference type="CDD" id="cd00082">
    <property type="entry name" value="HisKA"/>
    <property type="match status" value="1"/>
</dbReference>